<proteinExistence type="predicted"/>
<protein>
    <submittedName>
        <fullName evidence="9">MFS transporter</fullName>
    </submittedName>
</protein>
<comment type="caution">
    <text evidence="9">The sequence shown here is derived from an EMBL/GenBank/DDBJ whole genome shotgun (WGS) entry which is preliminary data.</text>
</comment>
<dbReference type="CDD" id="cd06173">
    <property type="entry name" value="MFS_MefA_like"/>
    <property type="match status" value="1"/>
</dbReference>
<dbReference type="PRINTS" id="PR01035">
    <property type="entry name" value="TCRTETA"/>
</dbReference>
<dbReference type="PANTHER" id="PTHR43266">
    <property type="entry name" value="MACROLIDE-EFFLUX PROTEIN"/>
    <property type="match status" value="1"/>
</dbReference>
<sequence length="440" mass="48466">MHTLSFWKITWEGSVVKRNQSIWQDRNFIRFFSANALSNFGNWFDFVAVLVLFRYTWKADPMLIALIPVMYAIPSILLGQFAGVIVDRGNKLRILIFSDWIRAGLTILLVMTTSPLLALPVLLLRNTVGVISLPAQQGLMRSIVHEDDIMKAVTLNGSLFQLVKVVGPLIGGSVTGVFSADVSIVVNAISFAISGIMLMGIKLKNAYSNSDDPFDTKRPNFMSSWKEGWIIVLKSRILLMSILFGILSTLTIQMIDAQFVTLFSEVYPENEEMTGWAIAAIGIGSLLVVLLLNKLETIRNYGVFFGTGSLLIGMMTLGMGFLGEYNFIMLPICLGIIGGIGNGIIYTAVNYLIQKEPPKNAIGRVSGILDSTLSILFIIGPLMGGLLINQFGVLTAFKSIGIVLSLIGISGIIFQKFIWKEEKTIKIPKDGKAKNYMTEN</sequence>
<dbReference type="GO" id="GO:0022857">
    <property type="term" value="F:transmembrane transporter activity"/>
    <property type="evidence" value="ECO:0007669"/>
    <property type="project" value="InterPro"/>
</dbReference>
<feature type="transmembrane region" description="Helical" evidence="7">
    <location>
        <begin position="63"/>
        <end position="85"/>
    </location>
</feature>
<feature type="transmembrane region" description="Helical" evidence="7">
    <location>
        <begin position="36"/>
        <end position="57"/>
    </location>
</feature>
<keyword evidence="3" id="KW-1003">Cell membrane</keyword>
<dbReference type="Proteomes" id="UP000447833">
    <property type="component" value="Unassembled WGS sequence"/>
</dbReference>
<keyword evidence="5 7" id="KW-1133">Transmembrane helix</keyword>
<dbReference type="PROSITE" id="PS50850">
    <property type="entry name" value="MFS"/>
    <property type="match status" value="1"/>
</dbReference>
<dbReference type="PANTHER" id="PTHR43266:SF2">
    <property type="entry name" value="MAJOR FACILITATOR SUPERFAMILY (MFS) PROFILE DOMAIN-CONTAINING PROTEIN"/>
    <property type="match status" value="1"/>
</dbReference>
<evidence type="ECO:0000256" key="2">
    <source>
        <dbReference type="ARBA" id="ARBA00022448"/>
    </source>
</evidence>
<organism evidence="9 10">
    <name type="scientific">Guptibacillus hwajinpoensis</name>
    <dbReference type="NCBI Taxonomy" id="208199"/>
    <lineage>
        <taxon>Bacteria</taxon>
        <taxon>Bacillati</taxon>
        <taxon>Bacillota</taxon>
        <taxon>Bacilli</taxon>
        <taxon>Bacillales</taxon>
        <taxon>Guptibacillaceae</taxon>
        <taxon>Guptibacillus</taxon>
    </lineage>
</organism>
<dbReference type="InterPro" id="IPR011701">
    <property type="entry name" value="MFS"/>
</dbReference>
<dbReference type="SUPFAM" id="SSF103473">
    <property type="entry name" value="MFS general substrate transporter"/>
    <property type="match status" value="1"/>
</dbReference>
<dbReference type="InterPro" id="IPR020846">
    <property type="entry name" value="MFS_dom"/>
</dbReference>
<feature type="transmembrane region" description="Helical" evidence="7">
    <location>
        <begin position="400"/>
        <end position="419"/>
    </location>
</feature>
<reference evidence="9 10" key="1">
    <citation type="submission" date="2019-11" db="EMBL/GenBank/DDBJ databases">
        <title>Genome sequences of 17 halophilic strains isolated from different environments.</title>
        <authorList>
            <person name="Furrow R.E."/>
        </authorList>
    </citation>
    <scope>NUCLEOTIDE SEQUENCE [LARGE SCALE GENOMIC DNA]</scope>
    <source>
        <strain evidence="9 10">22506_14_FS</strain>
    </source>
</reference>
<evidence type="ECO:0000256" key="6">
    <source>
        <dbReference type="ARBA" id="ARBA00023136"/>
    </source>
</evidence>
<evidence type="ECO:0000256" key="4">
    <source>
        <dbReference type="ARBA" id="ARBA00022692"/>
    </source>
</evidence>
<dbReference type="EMBL" id="WMEY01000001">
    <property type="protein sequence ID" value="MYL61821.1"/>
    <property type="molecule type" value="Genomic_DNA"/>
</dbReference>
<accession>A0A845EN77</accession>
<feature type="transmembrane region" description="Helical" evidence="7">
    <location>
        <begin position="237"/>
        <end position="255"/>
    </location>
</feature>
<keyword evidence="2" id="KW-0813">Transport</keyword>
<feature type="transmembrane region" description="Helical" evidence="7">
    <location>
        <begin position="105"/>
        <end position="124"/>
    </location>
</feature>
<feature type="transmembrane region" description="Helical" evidence="7">
    <location>
        <begin position="301"/>
        <end position="322"/>
    </location>
</feature>
<name>A0A845EN77_9BACL</name>
<evidence type="ECO:0000313" key="9">
    <source>
        <dbReference type="EMBL" id="MYL61821.1"/>
    </source>
</evidence>
<evidence type="ECO:0000256" key="5">
    <source>
        <dbReference type="ARBA" id="ARBA00022989"/>
    </source>
</evidence>
<gene>
    <name evidence="9" type="ORF">GLW07_00490</name>
</gene>
<evidence type="ECO:0000313" key="10">
    <source>
        <dbReference type="Proteomes" id="UP000447833"/>
    </source>
</evidence>
<dbReference type="GO" id="GO:0005886">
    <property type="term" value="C:plasma membrane"/>
    <property type="evidence" value="ECO:0007669"/>
    <property type="project" value="UniProtKB-SubCell"/>
</dbReference>
<feature type="transmembrane region" description="Helical" evidence="7">
    <location>
        <begin position="328"/>
        <end position="353"/>
    </location>
</feature>
<keyword evidence="4 7" id="KW-0812">Transmembrane</keyword>
<feature type="transmembrane region" description="Helical" evidence="7">
    <location>
        <begin position="275"/>
        <end position="292"/>
    </location>
</feature>
<evidence type="ECO:0000256" key="3">
    <source>
        <dbReference type="ARBA" id="ARBA00022475"/>
    </source>
</evidence>
<comment type="subcellular location">
    <subcellularLocation>
        <location evidence="1">Cell membrane</location>
        <topology evidence="1">Multi-pass membrane protein</topology>
    </subcellularLocation>
</comment>
<dbReference type="Pfam" id="PF07690">
    <property type="entry name" value="MFS_1"/>
    <property type="match status" value="1"/>
</dbReference>
<evidence type="ECO:0000256" key="1">
    <source>
        <dbReference type="ARBA" id="ARBA00004651"/>
    </source>
</evidence>
<feature type="transmembrane region" description="Helical" evidence="7">
    <location>
        <begin position="182"/>
        <end position="201"/>
    </location>
</feature>
<feature type="domain" description="Major facilitator superfamily (MFS) profile" evidence="8">
    <location>
        <begin position="237"/>
        <end position="440"/>
    </location>
</feature>
<evidence type="ECO:0000256" key="7">
    <source>
        <dbReference type="SAM" id="Phobius"/>
    </source>
</evidence>
<keyword evidence="6 7" id="KW-0472">Membrane</keyword>
<evidence type="ECO:0000259" key="8">
    <source>
        <dbReference type="PROSITE" id="PS50850"/>
    </source>
</evidence>
<feature type="transmembrane region" description="Helical" evidence="7">
    <location>
        <begin position="365"/>
        <end position="388"/>
    </location>
</feature>
<dbReference type="InterPro" id="IPR036259">
    <property type="entry name" value="MFS_trans_sf"/>
</dbReference>
<dbReference type="AlphaFoldDB" id="A0A845EN77"/>
<dbReference type="InterPro" id="IPR001958">
    <property type="entry name" value="Tet-R_TetA/multi-R_MdtG-like"/>
</dbReference>
<dbReference type="Gene3D" id="1.20.1250.20">
    <property type="entry name" value="MFS general substrate transporter like domains"/>
    <property type="match status" value="1"/>
</dbReference>